<feature type="transmembrane region" description="Helical" evidence="1">
    <location>
        <begin position="58"/>
        <end position="79"/>
    </location>
</feature>
<evidence type="ECO:0000313" key="3">
    <source>
        <dbReference type="Proteomes" id="UP000670527"/>
    </source>
</evidence>
<evidence type="ECO:0000313" key="2">
    <source>
        <dbReference type="EMBL" id="MBO3271507.1"/>
    </source>
</evidence>
<feature type="transmembrane region" description="Helical" evidence="1">
    <location>
        <begin position="100"/>
        <end position="129"/>
    </location>
</feature>
<comment type="caution">
    <text evidence="2">The sequence shown here is derived from an EMBL/GenBank/DDBJ whole genome shotgun (WGS) entry which is preliminary data.</text>
</comment>
<proteinExistence type="predicted"/>
<feature type="transmembrane region" description="Helical" evidence="1">
    <location>
        <begin position="149"/>
        <end position="169"/>
    </location>
</feature>
<accession>A0ABS3TCW9</accession>
<keyword evidence="1" id="KW-1133">Transmembrane helix</keyword>
<evidence type="ECO:0008006" key="4">
    <source>
        <dbReference type="Google" id="ProtNLM"/>
    </source>
</evidence>
<evidence type="ECO:0000256" key="1">
    <source>
        <dbReference type="SAM" id="Phobius"/>
    </source>
</evidence>
<gene>
    <name evidence="2" type="ORF">J4D97_12650</name>
</gene>
<reference evidence="2 3" key="1">
    <citation type="submission" date="2021-03" db="EMBL/GenBank/DDBJ databases">
        <authorList>
            <person name="Kim M.K."/>
        </authorList>
    </citation>
    <scope>NUCLEOTIDE SEQUENCE [LARGE SCALE GENOMIC DNA]</scope>
    <source>
        <strain evidence="2 3">BT507</strain>
    </source>
</reference>
<keyword evidence="1" id="KW-0472">Membrane</keyword>
<feature type="transmembrane region" description="Helical" evidence="1">
    <location>
        <begin position="178"/>
        <end position="196"/>
    </location>
</feature>
<protein>
    <recommendedName>
        <fullName evidence="4">ABC transporter permease</fullName>
    </recommendedName>
</protein>
<dbReference type="EMBL" id="JAGETX010000006">
    <property type="protein sequence ID" value="MBO3271507.1"/>
    <property type="molecule type" value="Genomic_DNA"/>
</dbReference>
<organism evidence="2 3">
    <name type="scientific">Hymenobacter defluvii</name>
    <dbReference type="NCBI Taxonomy" id="2054411"/>
    <lineage>
        <taxon>Bacteria</taxon>
        <taxon>Pseudomonadati</taxon>
        <taxon>Bacteroidota</taxon>
        <taxon>Cytophagia</taxon>
        <taxon>Cytophagales</taxon>
        <taxon>Hymenobacteraceae</taxon>
        <taxon>Hymenobacter</taxon>
    </lineage>
</organism>
<name>A0ABS3TCW9_9BACT</name>
<keyword evidence="3" id="KW-1185">Reference proteome</keyword>
<dbReference type="Proteomes" id="UP000670527">
    <property type="component" value="Unassembled WGS sequence"/>
</dbReference>
<feature type="transmembrane region" description="Helical" evidence="1">
    <location>
        <begin position="25"/>
        <end position="46"/>
    </location>
</feature>
<feature type="transmembrane region" description="Helical" evidence="1">
    <location>
        <begin position="233"/>
        <end position="253"/>
    </location>
</feature>
<sequence>MHNLFSFQRFGRLFRKHTAEHLREYLMGTAVLFGGMLVVMGGLSYLNSGSMNTGVQTMFFALFLLGAGAFFTSTIFQQFGSKNRAIAALCLPASTLEKYLVGWIYSFVLFLLVYVPVFYLANSIVLLLFNTPSGYHEAMDLFDPQDQPYTILYAYAVLHAVMLVGAIFFEKAQFVKTGFVVFGMLGVLTLVNFQVLKTMFGADLVTTLPFTGANFRTMNSFYRVDLPETQMQWIGLVFVVLTVLFWTVAYARLREKQV</sequence>
<dbReference type="RefSeq" id="WP_208307882.1">
    <property type="nucleotide sequence ID" value="NZ_JAGETX010000006.1"/>
</dbReference>
<keyword evidence="1" id="KW-0812">Transmembrane</keyword>